<protein>
    <submittedName>
        <fullName evidence="1">Uncharacterized protein</fullName>
    </submittedName>
</protein>
<dbReference type="AlphaFoldDB" id="A0A2T3J1J0"/>
<reference evidence="1 2" key="1">
    <citation type="submission" date="2018-03" db="EMBL/GenBank/DDBJ databases">
        <title>Whole genome sequencing of Histamine producing bacteria.</title>
        <authorList>
            <person name="Butler K."/>
        </authorList>
    </citation>
    <scope>NUCLEOTIDE SEQUENCE [LARGE SCALE GENOMIC DNA]</scope>
    <source>
        <strain evidence="1 2">JCM 13586</strain>
    </source>
</reference>
<accession>A0A2T3J1J0</accession>
<keyword evidence="2" id="KW-1185">Reference proteome</keyword>
<dbReference type="Gene3D" id="3.30.450.20">
    <property type="entry name" value="PAS domain"/>
    <property type="match status" value="2"/>
</dbReference>
<dbReference type="Proteomes" id="UP000241222">
    <property type="component" value="Unassembled WGS sequence"/>
</dbReference>
<dbReference type="EMBL" id="PYMH01000002">
    <property type="protein sequence ID" value="PSU34923.1"/>
    <property type="molecule type" value="Genomic_DNA"/>
</dbReference>
<name>A0A2T3J1J0_9GAMM</name>
<dbReference type="RefSeq" id="WP_107348246.1">
    <property type="nucleotide sequence ID" value="NZ_PYMH01000002.1"/>
</dbReference>
<proteinExistence type="predicted"/>
<evidence type="ECO:0000313" key="2">
    <source>
        <dbReference type="Proteomes" id="UP000241222"/>
    </source>
</evidence>
<organism evidence="1 2">
    <name type="scientific">Photobacterium lutimaris</name>
    <dbReference type="NCBI Taxonomy" id="388278"/>
    <lineage>
        <taxon>Bacteria</taxon>
        <taxon>Pseudomonadati</taxon>
        <taxon>Pseudomonadota</taxon>
        <taxon>Gammaproteobacteria</taxon>
        <taxon>Vibrionales</taxon>
        <taxon>Vibrionaceae</taxon>
        <taxon>Photobacterium</taxon>
    </lineage>
</organism>
<comment type="caution">
    <text evidence="1">The sequence shown here is derived from an EMBL/GenBank/DDBJ whole genome shotgun (WGS) entry which is preliminary data.</text>
</comment>
<sequence length="102" mass="11211">MALALLSANQYSNTKKQIQPLVMQSMKEIISGMSNTVNAELSSKKSLTAYTASLVTSDISLENIHTVIEHPTLKHAFLLTWLGFEKDASFTNNAPNWNPGES</sequence>
<gene>
    <name evidence="1" type="ORF">C9I99_07590</name>
</gene>
<evidence type="ECO:0000313" key="1">
    <source>
        <dbReference type="EMBL" id="PSU34923.1"/>
    </source>
</evidence>